<gene>
    <name evidence="2" type="ORF">B5J94_08625</name>
    <name evidence="3" type="ORF">NCTC7911_02075</name>
</gene>
<reference evidence="4" key="1">
    <citation type="submission" date="2017-03" db="EMBL/GenBank/DDBJ databases">
        <title>Draft genome sequence of Moraxella equi CCUG 4950T type strain.</title>
        <authorList>
            <person name="Salva-Serra F."/>
            <person name="Engstrom-Jakobsson H."/>
            <person name="Thorell K."/>
            <person name="Jaen-Luchoro D."/>
            <person name="Gonzales-Siles L."/>
            <person name="Karlsson R."/>
            <person name="Yazdan S."/>
            <person name="Boulund F."/>
            <person name="Johnning A."/>
            <person name="Engstrand L."/>
            <person name="Kristiansson E."/>
            <person name="Moore E."/>
        </authorList>
    </citation>
    <scope>NUCLEOTIDE SEQUENCE [LARGE SCALE GENOMIC DNA]</scope>
    <source>
        <strain evidence="4">CCUG 4441</strain>
    </source>
</reference>
<name>A0A1V4GTC4_MORLA</name>
<organism evidence="2 4">
    <name type="scientific">Moraxella lacunata</name>
    <dbReference type="NCBI Taxonomy" id="477"/>
    <lineage>
        <taxon>Bacteria</taxon>
        <taxon>Pseudomonadati</taxon>
        <taxon>Pseudomonadota</taxon>
        <taxon>Gammaproteobacteria</taxon>
        <taxon>Moraxellales</taxon>
        <taxon>Moraxellaceae</taxon>
        <taxon>Moraxella</taxon>
    </lineage>
</organism>
<reference evidence="3 5" key="3">
    <citation type="submission" date="2018-06" db="EMBL/GenBank/DDBJ databases">
        <authorList>
            <consortium name="Pathogen Informatics"/>
            <person name="Doyle S."/>
        </authorList>
    </citation>
    <scope>NUCLEOTIDE SEQUENCE [LARGE SCALE GENOMIC DNA]</scope>
    <source>
        <strain evidence="3 5">NCTC7911</strain>
    </source>
</reference>
<accession>A0A1V4GTC4</accession>
<evidence type="ECO:0000313" key="5">
    <source>
        <dbReference type="Proteomes" id="UP000254107"/>
    </source>
</evidence>
<evidence type="ECO:0000313" key="3">
    <source>
        <dbReference type="EMBL" id="STZ00665.1"/>
    </source>
</evidence>
<dbReference type="GeneID" id="302270614"/>
<dbReference type="PANTHER" id="PTHR37951">
    <property type="entry name" value="CYTOPLASMIC PROTEIN-RELATED"/>
    <property type="match status" value="1"/>
</dbReference>
<evidence type="ECO:0000259" key="1">
    <source>
        <dbReference type="Pfam" id="PF06812"/>
    </source>
</evidence>
<dbReference type="InterPro" id="IPR010657">
    <property type="entry name" value="ImpA_N"/>
</dbReference>
<dbReference type="Pfam" id="PF06812">
    <property type="entry name" value="ImpA_N"/>
    <property type="match status" value="1"/>
</dbReference>
<reference evidence="2" key="2">
    <citation type="submission" date="2017-03" db="EMBL/GenBank/DDBJ databases">
        <authorList>
            <person name="Afonso C.L."/>
            <person name="Miller P.J."/>
            <person name="Scott M.A."/>
            <person name="Spackman E."/>
            <person name="Goraichik I."/>
            <person name="Dimitrov K.M."/>
            <person name="Suarez D.L."/>
            <person name="Swayne D.E."/>
        </authorList>
    </citation>
    <scope>NUCLEOTIDE SEQUENCE</scope>
    <source>
        <strain evidence="2">CCUG 4441</strain>
    </source>
</reference>
<dbReference type="AlphaFoldDB" id="A0A1V4GTC4"/>
<dbReference type="NCBIfam" id="TIGR03363">
    <property type="entry name" value="VI_chp_8"/>
    <property type="match status" value="1"/>
</dbReference>
<dbReference type="Proteomes" id="UP000191025">
    <property type="component" value="Unassembled WGS sequence"/>
</dbReference>
<evidence type="ECO:0000313" key="4">
    <source>
        <dbReference type="Proteomes" id="UP000191025"/>
    </source>
</evidence>
<dbReference type="EMBL" id="UGQC01000001">
    <property type="protein sequence ID" value="STZ00665.1"/>
    <property type="molecule type" value="Genomic_DNA"/>
</dbReference>
<evidence type="ECO:0000313" key="2">
    <source>
        <dbReference type="EMBL" id="OPH35867.1"/>
    </source>
</evidence>
<dbReference type="RefSeq" id="WP_062498964.1">
    <property type="nucleotide sequence ID" value="NZ_MXAN01000056.1"/>
</dbReference>
<dbReference type="EMBL" id="MXAN01000056">
    <property type="protein sequence ID" value="OPH35867.1"/>
    <property type="molecule type" value="Genomic_DNA"/>
</dbReference>
<sequence length="343" mass="39032">MDDFLAPLHDEQVAGHNIEYDDDFLNLMSLLQDKPEQQYGDLVVEAGIKDWRAIYESCYQLLLHKSKDLLVMSYFTQSGIVLNGLMGLKEGLFIIKGNLEKYWEDVFPKLVDEDGDYDPDFRVNALSLFFAPDGILKDLRNAPLVKNGLSGKFHTVKEIEAFLESYDESLYAGGIQRLVIDLSVASEDGHSPISQLKEAGVLILAIKALFEKYEISGLKFEPTEQLIQKILDLLSQSGESGLERQDVTPTKMNDIKTAESVVPVMNWASYSVNSREDVQLLLEKIHVYFEKHEPSHPAPLFIRRIQKLMNLNFYEIMKDISPESLDRLENLVGQPLPNDDEFN</sequence>
<dbReference type="Proteomes" id="UP000254107">
    <property type="component" value="Unassembled WGS sequence"/>
</dbReference>
<dbReference type="InterPro" id="IPR017740">
    <property type="entry name" value="TssA-like"/>
</dbReference>
<dbReference type="PANTHER" id="PTHR37951:SF1">
    <property type="entry name" value="TYPE VI SECRETION SYSTEM COMPONENT TSSA1"/>
    <property type="match status" value="1"/>
</dbReference>
<protein>
    <submittedName>
        <fullName evidence="3">Uncharacterized protein conserved in bacteria</fullName>
    </submittedName>
</protein>
<proteinExistence type="predicted"/>
<keyword evidence="5" id="KW-1185">Reference proteome</keyword>
<feature type="domain" description="ImpA N-terminal" evidence="1">
    <location>
        <begin position="5"/>
        <end position="127"/>
    </location>
</feature>